<evidence type="ECO:0000313" key="2">
    <source>
        <dbReference type="WBParaSite" id="ALUE_0000133501-mRNA-1"/>
    </source>
</evidence>
<dbReference type="WBParaSite" id="ALUE_0000133501-mRNA-1">
    <property type="protein sequence ID" value="ALUE_0000133501-mRNA-1"/>
    <property type="gene ID" value="ALUE_0000133501"/>
</dbReference>
<proteinExistence type="predicted"/>
<evidence type="ECO:0000313" key="1">
    <source>
        <dbReference type="Proteomes" id="UP000036681"/>
    </source>
</evidence>
<name>A0A0M3HIJ0_ASCLU</name>
<dbReference type="AlphaFoldDB" id="A0A0M3HIJ0"/>
<protein>
    <submittedName>
        <fullName evidence="2">Transposase</fullName>
    </submittedName>
</protein>
<organism evidence="1 2">
    <name type="scientific">Ascaris lumbricoides</name>
    <name type="common">Giant roundworm</name>
    <dbReference type="NCBI Taxonomy" id="6252"/>
    <lineage>
        <taxon>Eukaryota</taxon>
        <taxon>Metazoa</taxon>
        <taxon>Ecdysozoa</taxon>
        <taxon>Nematoda</taxon>
        <taxon>Chromadorea</taxon>
        <taxon>Rhabditida</taxon>
        <taxon>Spirurina</taxon>
        <taxon>Ascaridomorpha</taxon>
        <taxon>Ascaridoidea</taxon>
        <taxon>Ascarididae</taxon>
        <taxon>Ascaris</taxon>
    </lineage>
</organism>
<reference evidence="2" key="1">
    <citation type="submission" date="2017-02" db="UniProtKB">
        <authorList>
            <consortium name="WormBaseParasite"/>
        </authorList>
    </citation>
    <scope>IDENTIFICATION</scope>
</reference>
<dbReference type="Proteomes" id="UP000036681">
    <property type="component" value="Unplaced"/>
</dbReference>
<keyword evidence="1" id="KW-1185">Reference proteome</keyword>
<sequence length="47" mass="5576">MRKLPMNTMLWCNRGDTTSKRGRRDEPIRTLKYADLCQVSLRTGYLE</sequence>
<accession>A0A0M3HIJ0</accession>